<dbReference type="RefSeq" id="WP_161492055.1">
    <property type="nucleotide sequence ID" value="NZ_CP021416.1"/>
</dbReference>
<dbReference type="EMBL" id="CP021416">
    <property type="protein sequence ID" value="ARU49995.1"/>
    <property type="molecule type" value="Genomic_DNA"/>
</dbReference>
<reference evidence="3" key="1">
    <citation type="submission" date="2017-05" db="EMBL/GenBank/DDBJ databases">
        <title>Dechlorination kinetics govern the competition between two new strains of the genus Sulfurospirillum.</title>
        <authorList>
            <person name="Buttet G.F."/>
            <person name="Murray A.M."/>
            <person name="Goris T."/>
            <person name="Burion M."/>
            <person name="Lin B."/>
            <person name="Rolle M."/>
            <person name="Maillard J."/>
        </authorList>
    </citation>
    <scope>NUCLEOTIDE SEQUENCE [LARGE SCALE GENOMIC DNA]</scope>
    <source>
        <strain evidence="3">SL2-1</strain>
    </source>
</reference>
<dbReference type="InterPro" id="IPR000036">
    <property type="entry name" value="Peptidase_A26_omptin"/>
</dbReference>
<name>A0A1Y0HRP8_9BACT</name>
<evidence type="ECO:0000313" key="2">
    <source>
        <dbReference type="EMBL" id="ARU49995.1"/>
    </source>
</evidence>
<dbReference type="InterPro" id="IPR053724">
    <property type="entry name" value="OMP_A26_sf"/>
</dbReference>
<dbReference type="InterPro" id="IPR020080">
    <property type="entry name" value="OM_adhesin/peptidase_omptin"/>
</dbReference>
<dbReference type="Gene3D" id="2.40.128.90">
    <property type="entry name" value="OMPT-like"/>
    <property type="match status" value="1"/>
</dbReference>
<feature type="signal peptide" evidence="1">
    <location>
        <begin position="1"/>
        <end position="19"/>
    </location>
</feature>
<dbReference type="GO" id="GO:0004190">
    <property type="term" value="F:aspartic-type endopeptidase activity"/>
    <property type="evidence" value="ECO:0007669"/>
    <property type="project" value="InterPro"/>
</dbReference>
<dbReference type="GO" id="GO:0009279">
    <property type="term" value="C:cell outer membrane"/>
    <property type="evidence" value="ECO:0007669"/>
    <property type="project" value="InterPro"/>
</dbReference>
<feature type="chain" id="PRO_5013208538" evidence="1">
    <location>
        <begin position="20"/>
        <end position="312"/>
    </location>
</feature>
<gene>
    <name evidence="2" type="ORF">Sdiek1_2852</name>
</gene>
<dbReference type="EC" id="3.4.23.48" evidence="2"/>
<dbReference type="Pfam" id="PF01278">
    <property type="entry name" value="Omptin"/>
    <property type="match status" value="1"/>
</dbReference>
<dbReference type="GO" id="GO:0006508">
    <property type="term" value="P:proteolysis"/>
    <property type="evidence" value="ECO:0007669"/>
    <property type="project" value="InterPro"/>
</dbReference>
<dbReference type="PRINTS" id="PR00482">
    <property type="entry name" value="OMPTIN"/>
</dbReference>
<evidence type="ECO:0000256" key="1">
    <source>
        <dbReference type="SAM" id="SignalP"/>
    </source>
</evidence>
<dbReference type="AlphaFoldDB" id="A0A1Y0HRP8"/>
<dbReference type="Proteomes" id="UP000196005">
    <property type="component" value="Chromosome"/>
</dbReference>
<keyword evidence="1" id="KW-0732">Signal</keyword>
<keyword evidence="2" id="KW-0378">Hydrolase</keyword>
<keyword evidence="3" id="KW-1185">Reference proteome</keyword>
<dbReference type="KEGG" id="suls:Sdiek1_2852"/>
<sequence length="312" mass="36299">MKCKNLLLTLVLTASSVFATENVLQKEEYDFEGLTLGVSLSLFNSTTNEYLYDTDINRKVSQLVWKAKNVKLLGVETRYKITNPLEAYFEYKKNISSNNSVMDDYDWQDADPTIVSLWSHHEETKNPNVSLLDIGLKYSLNFFEDVPLWVSLGYKDEKAKFQSYNGFGIYNGNYFEFDKIGYGGLLITFEQEYKGPYIGMGTSYQYDDFIFDASLQYSPFMNVSYTDIHHLRPFIETSHFDDTSMISLHLGTTYQLSTHQNIILSYALTRYAFERGDRYRIFTDVGEAYYWENMAALKSKNSQISLAYRYTF</sequence>
<evidence type="ECO:0000313" key="3">
    <source>
        <dbReference type="Proteomes" id="UP000196005"/>
    </source>
</evidence>
<accession>A0A1Y0HRP8</accession>
<protein>
    <submittedName>
        <fullName evidence="2">Coagulase/fibrinolysin</fullName>
        <ecNumber evidence="2">3.4.23.48</ecNumber>
    </submittedName>
</protein>
<dbReference type="SUPFAM" id="SSF69917">
    <property type="entry name" value="OMPT-like"/>
    <property type="match status" value="1"/>
</dbReference>
<organism evidence="2 3">
    <name type="scientific">Sulfurospirillum diekertiae</name>
    <dbReference type="NCBI Taxonomy" id="1854492"/>
    <lineage>
        <taxon>Bacteria</taxon>
        <taxon>Pseudomonadati</taxon>
        <taxon>Campylobacterota</taxon>
        <taxon>Epsilonproteobacteria</taxon>
        <taxon>Campylobacterales</taxon>
        <taxon>Sulfurospirillaceae</taxon>
        <taxon>Sulfurospirillum</taxon>
    </lineage>
</organism>
<proteinExistence type="predicted"/>